<keyword evidence="2" id="KW-0479">Metal-binding</keyword>
<dbReference type="InterPro" id="IPR051559">
    <property type="entry name" value="HIF_prolyl_hydroxylases"/>
</dbReference>
<dbReference type="InterPro" id="IPR005123">
    <property type="entry name" value="Oxoglu/Fe-dep_dioxygenase_dom"/>
</dbReference>
<dbReference type="OrthoDB" id="8926796at2"/>
<dbReference type="PROSITE" id="PS51471">
    <property type="entry name" value="FE2OG_OXY"/>
    <property type="match status" value="1"/>
</dbReference>
<keyword evidence="3" id="KW-0847">Vitamin C</keyword>
<dbReference type="GO" id="GO:0031418">
    <property type="term" value="F:L-ascorbic acid binding"/>
    <property type="evidence" value="ECO:0007669"/>
    <property type="project" value="UniProtKB-KW"/>
</dbReference>
<dbReference type="InterPro" id="IPR044862">
    <property type="entry name" value="Pro_4_hyd_alph_FE2OG_OXY"/>
</dbReference>
<dbReference type="Gene3D" id="2.60.120.620">
    <property type="entry name" value="q2cbj1_9rhob like domain"/>
    <property type="match status" value="1"/>
</dbReference>
<dbReference type="EMBL" id="PKQE01000003">
    <property type="protein sequence ID" value="PLC41913.1"/>
    <property type="molecule type" value="Genomic_DNA"/>
</dbReference>
<dbReference type="InterPro" id="IPR006620">
    <property type="entry name" value="Pro_4_hyd_alph"/>
</dbReference>
<keyword evidence="4" id="KW-0223">Dioxygenase</keyword>
<dbReference type="GO" id="GO:0016705">
    <property type="term" value="F:oxidoreductase activity, acting on paired donors, with incorporation or reduction of molecular oxygen"/>
    <property type="evidence" value="ECO:0007669"/>
    <property type="project" value="InterPro"/>
</dbReference>
<gene>
    <name evidence="8" type="ORF">C0Q88_15000</name>
</gene>
<evidence type="ECO:0000256" key="2">
    <source>
        <dbReference type="ARBA" id="ARBA00022723"/>
    </source>
</evidence>
<keyword evidence="6" id="KW-0408">Iron</keyword>
<name>A0A2N4TQD3_RALPI</name>
<comment type="cofactor">
    <cofactor evidence="1">
        <name>L-ascorbate</name>
        <dbReference type="ChEBI" id="CHEBI:38290"/>
    </cofactor>
</comment>
<dbReference type="PANTHER" id="PTHR12907">
    <property type="entry name" value="EGL NINE HOMOLOG-RELATED"/>
    <property type="match status" value="1"/>
</dbReference>
<accession>A0A2N4TQD3</accession>
<dbReference type="GO" id="GO:0051213">
    <property type="term" value="F:dioxygenase activity"/>
    <property type="evidence" value="ECO:0007669"/>
    <property type="project" value="UniProtKB-KW"/>
</dbReference>
<dbReference type="SMART" id="SM00702">
    <property type="entry name" value="P4Hc"/>
    <property type="match status" value="1"/>
</dbReference>
<evidence type="ECO:0000256" key="3">
    <source>
        <dbReference type="ARBA" id="ARBA00022896"/>
    </source>
</evidence>
<evidence type="ECO:0000259" key="7">
    <source>
        <dbReference type="PROSITE" id="PS51471"/>
    </source>
</evidence>
<evidence type="ECO:0000256" key="4">
    <source>
        <dbReference type="ARBA" id="ARBA00022964"/>
    </source>
</evidence>
<dbReference type="PANTHER" id="PTHR12907:SF26">
    <property type="entry name" value="HIF PROLYL HYDROXYLASE, ISOFORM C"/>
    <property type="match status" value="1"/>
</dbReference>
<proteinExistence type="predicted"/>
<evidence type="ECO:0000256" key="6">
    <source>
        <dbReference type="ARBA" id="ARBA00023004"/>
    </source>
</evidence>
<evidence type="ECO:0000313" key="8">
    <source>
        <dbReference type="EMBL" id="PLC41913.1"/>
    </source>
</evidence>
<evidence type="ECO:0000256" key="5">
    <source>
        <dbReference type="ARBA" id="ARBA00023002"/>
    </source>
</evidence>
<protein>
    <recommendedName>
        <fullName evidence="7">Fe2OG dioxygenase domain-containing protein</fullName>
    </recommendedName>
</protein>
<feature type="domain" description="Fe2OG dioxygenase" evidence="7">
    <location>
        <begin position="165"/>
        <end position="278"/>
    </location>
</feature>
<keyword evidence="5" id="KW-0560">Oxidoreductase</keyword>
<sequence>MADPPGAARCRSTRLSKSGRCARLCRSACGAFSRGAARRAHLDLAAAALRQSQLSWVAQLTLEPQHLPMASPDLLPVELVHPPWWASCDEFLPPNELELVREAALANPAAYRASAVLNAAGGGVELDIRRSRVRYDEPTIVALFEERLLAYADNIFERLRIAPFPVQRLEVQLTVTGHGEFFKVHNDNTHAQLRTRRVTFIYYFHREPRAFEGGNLRLYASRTDGRRWRETADFVDIAPVQNRLIVFPSFLMHELRPVSVPSGRMEDGRFTVNGWFHS</sequence>
<dbReference type="Pfam" id="PF13640">
    <property type="entry name" value="2OG-FeII_Oxy_3"/>
    <property type="match status" value="1"/>
</dbReference>
<evidence type="ECO:0000313" key="9">
    <source>
        <dbReference type="Proteomes" id="UP000234456"/>
    </source>
</evidence>
<reference evidence="8 9" key="1">
    <citation type="submission" date="2017-12" db="EMBL/GenBank/DDBJ databases">
        <title>Draft genome sequence of Ralstonia pickettii 52.</title>
        <authorList>
            <person name="Zheng B."/>
        </authorList>
    </citation>
    <scope>NUCLEOTIDE SEQUENCE [LARGE SCALE GENOMIC DNA]</scope>
    <source>
        <strain evidence="8 9">52</strain>
    </source>
</reference>
<dbReference type="GO" id="GO:0005506">
    <property type="term" value="F:iron ion binding"/>
    <property type="evidence" value="ECO:0007669"/>
    <property type="project" value="InterPro"/>
</dbReference>
<evidence type="ECO:0000256" key="1">
    <source>
        <dbReference type="ARBA" id="ARBA00001961"/>
    </source>
</evidence>
<dbReference type="Proteomes" id="UP000234456">
    <property type="component" value="Unassembled WGS sequence"/>
</dbReference>
<dbReference type="AlphaFoldDB" id="A0A2N4TQD3"/>
<organism evidence="8 9">
    <name type="scientific">Ralstonia pickettii</name>
    <name type="common">Burkholderia pickettii</name>
    <dbReference type="NCBI Taxonomy" id="329"/>
    <lineage>
        <taxon>Bacteria</taxon>
        <taxon>Pseudomonadati</taxon>
        <taxon>Pseudomonadota</taxon>
        <taxon>Betaproteobacteria</taxon>
        <taxon>Burkholderiales</taxon>
        <taxon>Burkholderiaceae</taxon>
        <taxon>Ralstonia</taxon>
    </lineage>
</organism>
<comment type="caution">
    <text evidence="8">The sequence shown here is derived from an EMBL/GenBank/DDBJ whole genome shotgun (WGS) entry which is preliminary data.</text>
</comment>